<dbReference type="Proteomes" id="UP000005038">
    <property type="component" value="Unassembled WGS sequence"/>
</dbReference>
<dbReference type="OrthoDB" id="4566858at2"/>
<keyword evidence="3" id="KW-1185">Reference proteome</keyword>
<evidence type="ECO:0008006" key="4">
    <source>
        <dbReference type="Google" id="ProtNLM"/>
    </source>
</evidence>
<reference evidence="2" key="1">
    <citation type="submission" date="2012-02" db="EMBL/GenBank/DDBJ databases">
        <title>Whole genome shotgun sequence of Gordonia otitidis NBRC 100426.</title>
        <authorList>
            <person name="Yoshida I."/>
            <person name="Hosoyama A."/>
            <person name="Tsuchikane K."/>
            <person name="Katsumata H."/>
            <person name="Yamazaki S."/>
            <person name="Fujita N."/>
        </authorList>
    </citation>
    <scope>NUCLEOTIDE SEQUENCE [LARGE SCALE GENOMIC DNA]</scope>
    <source>
        <strain evidence="2">NBRC 100426</strain>
    </source>
</reference>
<dbReference type="AlphaFoldDB" id="H5TMJ2"/>
<keyword evidence="1" id="KW-1133">Transmembrane helix</keyword>
<feature type="transmembrane region" description="Helical" evidence="1">
    <location>
        <begin position="90"/>
        <end position="114"/>
    </location>
</feature>
<dbReference type="STRING" id="1108044.GOOTI_119_00100"/>
<proteinExistence type="predicted"/>
<dbReference type="RefSeq" id="WP_007238932.1">
    <property type="nucleotide sequence ID" value="NZ_BAFB01000119.1"/>
</dbReference>
<accession>H5TMJ2</accession>
<protein>
    <recommendedName>
        <fullName evidence="4">DUF2537 domain-containing protein</fullName>
    </recommendedName>
</protein>
<sequence>MSFAEYDDEYLGSPDYSVGTTGEPTPWATGLLVAAACAVYCSLLLVGLWALVADITPWTSGSRWIGVVVAVLVAGGLGWTLWALRDRPVWRWIVWGALIGFLAGVGSSVALAVLNP</sequence>
<comment type="caution">
    <text evidence="2">The sequence shown here is derived from an EMBL/GenBank/DDBJ whole genome shotgun (WGS) entry which is preliminary data.</text>
</comment>
<feature type="transmembrane region" description="Helical" evidence="1">
    <location>
        <begin position="64"/>
        <end position="84"/>
    </location>
</feature>
<keyword evidence="1" id="KW-0472">Membrane</keyword>
<feature type="transmembrane region" description="Helical" evidence="1">
    <location>
        <begin position="27"/>
        <end position="52"/>
    </location>
</feature>
<evidence type="ECO:0000313" key="3">
    <source>
        <dbReference type="Proteomes" id="UP000005038"/>
    </source>
</evidence>
<dbReference type="Pfam" id="PF10801">
    <property type="entry name" value="DUF2537"/>
    <property type="match status" value="1"/>
</dbReference>
<dbReference type="EMBL" id="BAFB01000119">
    <property type="protein sequence ID" value="GAB34700.1"/>
    <property type="molecule type" value="Genomic_DNA"/>
</dbReference>
<evidence type="ECO:0000313" key="2">
    <source>
        <dbReference type="EMBL" id="GAB34700.1"/>
    </source>
</evidence>
<name>H5TMJ2_GORO1</name>
<evidence type="ECO:0000256" key="1">
    <source>
        <dbReference type="SAM" id="Phobius"/>
    </source>
</evidence>
<gene>
    <name evidence="2" type="ORF">GOOTI_119_00100</name>
</gene>
<dbReference type="InterPro" id="IPR024244">
    <property type="entry name" value="DUF2537"/>
</dbReference>
<keyword evidence="1" id="KW-0812">Transmembrane</keyword>
<organism evidence="2 3">
    <name type="scientific">Gordonia otitidis (strain DSM 44809 / CCUG 52243 / JCM 12355 / NBRC 100426 / IFM 10032)</name>
    <dbReference type="NCBI Taxonomy" id="1108044"/>
    <lineage>
        <taxon>Bacteria</taxon>
        <taxon>Bacillati</taxon>
        <taxon>Actinomycetota</taxon>
        <taxon>Actinomycetes</taxon>
        <taxon>Mycobacteriales</taxon>
        <taxon>Gordoniaceae</taxon>
        <taxon>Gordonia</taxon>
    </lineage>
</organism>